<accession>A0ABN7VDE6</accession>
<protein>
    <submittedName>
        <fullName evidence="1">22398_t:CDS:1</fullName>
    </submittedName>
</protein>
<gene>
    <name evidence="1" type="ORF">GMARGA_LOCUS16640</name>
</gene>
<evidence type="ECO:0000313" key="2">
    <source>
        <dbReference type="Proteomes" id="UP000789901"/>
    </source>
</evidence>
<evidence type="ECO:0000313" key="1">
    <source>
        <dbReference type="EMBL" id="CAG8753254.1"/>
    </source>
</evidence>
<comment type="caution">
    <text evidence="1">The sequence shown here is derived from an EMBL/GenBank/DDBJ whole genome shotgun (WGS) entry which is preliminary data.</text>
</comment>
<keyword evidence="2" id="KW-1185">Reference proteome</keyword>
<reference evidence="1 2" key="1">
    <citation type="submission" date="2021-06" db="EMBL/GenBank/DDBJ databases">
        <authorList>
            <person name="Kallberg Y."/>
            <person name="Tangrot J."/>
            <person name="Rosling A."/>
        </authorList>
    </citation>
    <scope>NUCLEOTIDE SEQUENCE [LARGE SCALE GENOMIC DNA]</scope>
    <source>
        <strain evidence="1 2">120-4 pot B 10/14</strain>
    </source>
</reference>
<proteinExistence type="predicted"/>
<name>A0ABN7VDE6_GIGMA</name>
<dbReference type="Proteomes" id="UP000789901">
    <property type="component" value="Unassembled WGS sequence"/>
</dbReference>
<sequence length="60" mass="6956">SSLNSQRCYFDLPDILALLLTTLAEFSDKRSIFEALSLTTSAEFSCKRIMFWILFLLDLF</sequence>
<feature type="non-terminal residue" evidence="1">
    <location>
        <position position="1"/>
    </location>
</feature>
<organism evidence="1 2">
    <name type="scientific">Gigaspora margarita</name>
    <dbReference type="NCBI Taxonomy" id="4874"/>
    <lineage>
        <taxon>Eukaryota</taxon>
        <taxon>Fungi</taxon>
        <taxon>Fungi incertae sedis</taxon>
        <taxon>Mucoromycota</taxon>
        <taxon>Glomeromycotina</taxon>
        <taxon>Glomeromycetes</taxon>
        <taxon>Diversisporales</taxon>
        <taxon>Gigasporaceae</taxon>
        <taxon>Gigaspora</taxon>
    </lineage>
</organism>
<dbReference type="EMBL" id="CAJVQB010012161">
    <property type="protein sequence ID" value="CAG8753254.1"/>
    <property type="molecule type" value="Genomic_DNA"/>
</dbReference>